<keyword evidence="2 4" id="KW-0863">Zinc-finger</keyword>
<feature type="region of interest" description="Disordered" evidence="5">
    <location>
        <begin position="575"/>
        <end position="594"/>
    </location>
</feature>
<dbReference type="InterPro" id="IPR029058">
    <property type="entry name" value="AB_hydrolase_fold"/>
</dbReference>
<dbReference type="CDD" id="cd00065">
    <property type="entry name" value="FYVE_like_SF"/>
    <property type="match status" value="1"/>
</dbReference>
<evidence type="ECO:0000313" key="8">
    <source>
        <dbReference type="Proteomes" id="UP000037923"/>
    </source>
</evidence>
<dbReference type="Proteomes" id="UP000037923">
    <property type="component" value="Unassembled WGS sequence"/>
</dbReference>
<comment type="caution">
    <text evidence="7">The sequence shown here is derived from an EMBL/GenBank/DDBJ whole genome shotgun (WGS) entry which is preliminary data.</text>
</comment>
<sequence length="839" mass="91496">MDNAQAPSPGAPCRPARPHAPQPQWDQFAVVRDCVYTHTQPQWLEVTSETKRGSTREGPSCSTPSELRTPSWTPTVVRPPPLEACRVCTTCLQPKQACSCSTCYVCQASFLKNRHHCRRCWHAVCASCWGHKHYVHMLGRPMVVCDRCSVPWALVNASKRDEAGLLWGLYALRIAGDMPRLCIAPLCCTFTRRLTCPACGLPTVSTQPHEARVVRPNGVSPAVMDMINVLDMQQLSLRAMVVNGMTVAGVERLFRGCFHNYEEVLAFRAVTTATAAQRILLASVAAAIAYEYVGAPNITLGLSDIPYARALQVTVSRERYTLLEVPGRVKFIAFPGTHNWRTLWVDMQFSRVSESVYTRLHEGLQAGPQPSSEPVPLCGGVRKTWTYHVHGGFAREAQEVGLPVESLLEDVRHGGYTLVLCGHSMGGAIAQYLSLQLLHKAAALLVPTDPRAEPNLMCVTFGAPLLGNYELADHVHGCGWSHLFHNFVYRSDIVPRVFCTDELAWDAQSRLTQSLTSVFAAAHNWWRGRKTADQSSRQSNSSSSSSNSRAPFDALSSSETDASVSPTSVERLVRFRSSSAQAEGPLREPPTEAHRRHFLPGLLSNVVRTTAALSVGLTGGLGEGTIISEADGGVTDATTSDDEEEARIAAYMDTAIRTSRDLLEEEKAAGGEDLVESRTLSGSAVDSGGAAVRRDADVEAALSAFTSSCNRRQASFTASHVKRARSSGVEAAEAYVGEAPPEQGAARATVPNTPQPPPAASADVTADVFIPTRRMHRRFTCFGRYHFVQFGSYGYVSTADSETAFGILKHGCDEKVVLRDHSVAAYNRGLMIHLYRNLE</sequence>
<dbReference type="Gene3D" id="3.40.50.1820">
    <property type="entry name" value="alpha/beta hydrolase"/>
    <property type="match status" value="1"/>
</dbReference>
<evidence type="ECO:0000256" key="4">
    <source>
        <dbReference type="PROSITE-ProRule" id="PRU00091"/>
    </source>
</evidence>
<feature type="region of interest" description="Disordered" evidence="5">
    <location>
        <begin position="740"/>
        <end position="762"/>
    </location>
</feature>
<dbReference type="GO" id="GO:0008270">
    <property type="term" value="F:zinc ion binding"/>
    <property type="evidence" value="ECO:0007669"/>
    <property type="project" value="UniProtKB-KW"/>
</dbReference>
<dbReference type="OMA" id="PGTHNWR"/>
<evidence type="ECO:0000256" key="1">
    <source>
        <dbReference type="ARBA" id="ARBA00022723"/>
    </source>
</evidence>
<evidence type="ECO:0000259" key="6">
    <source>
        <dbReference type="PROSITE" id="PS50178"/>
    </source>
</evidence>
<dbReference type="GO" id="GO:0006629">
    <property type="term" value="P:lipid metabolic process"/>
    <property type="evidence" value="ECO:0007669"/>
    <property type="project" value="InterPro"/>
</dbReference>
<dbReference type="GeneID" id="26908126"/>
<dbReference type="InterPro" id="IPR002921">
    <property type="entry name" value="Fungal_lipase-type"/>
</dbReference>
<dbReference type="RefSeq" id="XP_015654990.1">
    <property type="nucleotide sequence ID" value="XM_015806626.1"/>
</dbReference>
<dbReference type="Pfam" id="PF01764">
    <property type="entry name" value="Lipase_3"/>
    <property type="match status" value="1"/>
</dbReference>
<accession>A0A0N0VDZ4</accession>
<reference evidence="7 8" key="1">
    <citation type="submission" date="2015-07" db="EMBL/GenBank/DDBJ databases">
        <title>High-quality genome of monoxenous trypanosomatid Leptomonas pyrrhocoris.</title>
        <authorList>
            <person name="Flegontov P."/>
            <person name="Butenko A."/>
            <person name="Firsov S."/>
            <person name="Vlcek C."/>
            <person name="Logacheva M.D."/>
            <person name="Field M."/>
            <person name="Filatov D."/>
            <person name="Flegontova O."/>
            <person name="Gerasimov E."/>
            <person name="Jackson A.P."/>
            <person name="Kelly S."/>
            <person name="Opperdoes F."/>
            <person name="O'Reilly A."/>
            <person name="Votypka J."/>
            <person name="Yurchenko V."/>
            <person name="Lukes J."/>
        </authorList>
    </citation>
    <scope>NUCLEOTIDE SEQUENCE [LARGE SCALE GENOMIC DNA]</scope>
    <source>
        <strain evidence="7">H10</strain>
    </source>
</reference>
<proteinExistence type="predicted"/>
<feature type="compositionally biased region" description="Polar residues" evidence="5">
    <location>
        <begin position="60"/>
        <end position="73"/>
    </location>
</feature>
<dbReference type="PANTHER" id="PTHR47523">
    <property type="entry name" value="F21O3.11 PROTEIN"/>
    <property type="match status" value="1"/>
</dbReference>
<feature type="region of interest" description="Disordered" evidence="5">
    <location>
        <begin position="46"/>
        <end position="73"/>
    </location>
</feature>
<dbReference type="PANTHER" id="PTHR47523:SF1">
    <property type="entry name" value="F21O3.11 PROTEIN"/>
    <property type="match status" value="1"/>
</dbReference>
<dbReference type="PROSITE" id="PS50178">
    <property type="entry name" value="ZF_FYVE"/>
    <property type="match status" value="1"/>
</dbReference>
<evidence type="ECO:0000256" key="5">
    <source>
        <dbReference type="SAM" id="MobiDB-lite"/>
    </source>
</evidence>
<dbReference type="InterPro" id="IPR017455">
    <property type="entry name" value="Znf_FYVE-rel"/>
</dbReference>
<feature type="region of interest" description="Disordered" evidence="5">
    <location>
        <begin position="530"/>
        <end position="565"/>
    </location>
</feature>
<dbReference type="VEuPathDB" id="TriTrypDB:LpyrH10_20_1640"/>
<feature type="compositionally biased region" description="Low complexity" evidence="5">
    <location>
        <begin position="534"/>
        <end position="549"/>
    </location>
</feature>
<feature type="compositionally biased region" description="Polar residues" evidence="5">
    <location>
        <begin position="555"/>
        <end position="565"/>
    </location>
</feature>
<name>A0A0N0VDZ4_LEPPY</name>
<keyword evidence="8" id="KW-1185">Reference proteome</keyword>
<feature type="domain" description="FYVE-type" evidence="6">
    <location>
        <begin position="94"/>
        <end position="148"/>
    </location>
</feature>
<organism evidence="7 8">
    <name type="scientific">Leptomonas pyrrhocoris</name>
    <name type="common">Firebug parasite</name>
    <dbReference type="NCBI Taxonomy" id="157538"/>
    <lineage>
        <taxon>Eukaryota</taxon>
        <taxon>Discoba</taxon>
        <taxon>Euglenozoa</taxon>
        <taxon>Kinetoplastea</taxon>
        <taxon>Metakinetoplastina</taxon>
        <taxon>Trypanosomatida</taxon>
        <taxon>Trypanosomatidae</taxon>
        <taxon>Leishmaniinae</taxon>
        <taxon>Leptomonas</taxon>
    </lineage>
</organism>
<dbReference type="CDD" id="cd00519">
    <property type="entry name" value="Lipase_3"/>
    <property type="match status" value="1"/>
</dbReference>
<keyword evidence="1" id="KW-0479">Metal-binding</keyword>
<dbReference type="SUPFAM" id="SSF53474">
    <property type="entry name" value="alpha/beta-Hydrolases"/>
    <property type="match status" value="1"/>
</dbReference>
<gene>
    <name evidence="7" type="ORF">ABB37_07841</name>
</gene>
<dbReference type="OrthoDB" id="438440at2759"/>
<evidence type="ECO:0000313" key="7">
    <source>
        <dbReference type="EMBL" id="KPA76551.1"/>
    </source>
</evidence>
<dbReference type="AlphaFoldDB" id="A0A0N0VDZ4"/>
<feature type="region of interest" description="Disordered" evidence="5">
    <location>
        <begin position="1"/>
        <end position="21"/>
    </location>
</feature>
<protein>
    <submittedName>
        <fullName evidence="7">Putative Class 3 lipase</fullName>
    </submittedName>
</protein>
<keyword evidence="3" id="KW-0862">Zinc</keyword>
<dbReference type="SUPFAM" id="SSF57903">
    <property type="entry name" value="FYVE/PHD zinc finger"/>
    <property type="match status" value="1"/>
</dbReference>
<dbReference type="Gene3D" id="3.30.40.10">
    <property type="entry name" value="Zinc/RING finger domain, C3HC4 (zinc finger)"/>
    <property type="match status" value="1"/>
</dbReference>
<dbReference type="EMBL" id="LGTL01000020">
    <property type="protein sequence ID" value="KPA76551.1"/>
    <property type="molecule type" value="Genomic_DNA"/>
</dbReference>
<evidence type="ECO:0000256" key="2">
    <source>
        <dbReference type="ARBA" id="ARBA00022771"/>
    </source>
</evidence>
<dbReference type="InterPro" id="IPR011011">
    <property type="entry name" value="Znf_FYVE_PHD"/>
</dbReference>
<evidence type="ECO:0000256" key="3">
    <source>
        <dbReference type="ARBA" id="ARBA00022833"/>
    </source>
</evidence>
<dbReference type="InterPro" id="IPR013083">
    <property type="entry name" value="Znf_RING/FYVE/PHD"/>
</dbReference>